<evidence type="ECO:0000313" key="2">
    <source>
        <dbReference type="Proteomes" id="UP000015105"/>
    </source>
</evidence>
<reference evidence="1" key="3">
    <citation type="journal article" date="2017" name="Nature">
        <title>Genome sequence of the progenitor of the wheat D genome Aegilops tauschii.</title>
        <authorList>
            <person name="Luo M.C."/>
            <person name="Gu Y.Q."/>
            <person name="Puiu D."/>
            <person name="Wang H."/>
            <person name="Twardziok S.O."/>
            <person name="Deal K.R."/>
            <person name="Huo N."/>
            <person name="Zhu T."/>
            <person name="Wang L."/>
            <person name="Wang Y."/>
            <person name="McGuire P.E."/>
            <person name="Liu S."/>
            <person name="Long H."/>
            <person name="Ramasamy R.K."/>
            <person name="Rodriguez J.C."/>
            <person name="Van S.L."/>
            <person name="Yuan L."/>
            <person name="Wang Z."/>
            <person name="Xia Z."/>
            <person name="Xiao L."/>
            <person name="Anderson O.D."/>
            <person name="Ouyang S."/>
            <person name="Liang Y."/>
            <person name="Zimin A.V."/>
            <person name="Pertea G."/>
            <person name="Qi P."/>
            <person name="Bennetzen J.L."/>
            <person name="Dai X."/>
            <person name="Dawson M.W."/>
            <person name="Muller H.G."/>
            <person name="Kugler K."/>
            <person name="Rivarola-Duarte L."/>
            <person name="Spannagl M."/>
            <person name="Mayer K.F.X."/>
            <person name="Lu F.H."/>
            <person name="Bevan M.W."/>
            <person name="Leroy P."/>
            <person name="Li P."/>
            <person name="You F.M."/>
            <person name="Sun Q."/>
            <person name="Liu Z."/>
            <person name="Lyons E."/>
            <person name="Wicker T."/>
            <person name="Salzberg S.L."/>
            <person name="Devos K.M."/>
            <person name="Dvorak J."/>
        </authorList>
    </citation>
    <scope>NUCLEOTIDE SEQUENCE [LARGE SCALE GENOMIC DNA]</scope>
    <source>
        <strain evidence="1">cv. AL8/78</strain>
    </source>
</reference>
<reference evidence="2" key="2">
    <citation type="journal article" date="2017" name="Nat. Plants">
        <title>The Aegilops tauschii genome reveals multiple impacts of transposons.</title>
        <authorList>
            <person name="Zhao G."/>
            <person name="Zou C."/>
            <person name="Li K."/>
            <person name="Wang K."/>
            <person name="Li T."/>
            <person name="Gao L."/>
            <person name="Zhang X."/>
            <person name="Wang H."/>
            <person name="Yang Z."/>
            <person name="Liu X."/>
            <person name="Jiang W."/>
            <person name="Mao L."/>
            <person name="Kong X."/>
            <person name="Jiao Y."/>
            <person name="Jia J."/>
        </authorList>
    </citation>
    <scope>NUCLEOTIDE SEQUENCE [LARGE SCALE GENOMIC DNA]</scope>
    <source>
        <strain evidence="2">cv. AL8/78</strain>
    </source>
</reference>
<reference evidence="1" key="5">
    <citation type="journal article" date="2021" name="G3 (Bethesda)">
        <title>Aegilops tauschii genome assembly Aet v5.0 features greater sequence contiguity and improved annotation.</title>
        <authorList>
            <person name="Wang L."/>
            <person name="Zhu T."/>
            <person name="Rodriguez J.C."/>
            <person name="Deal K.R."/>
            <person name="Dubcovsky J."/>
            <person name="McGuire P.E."/>
            <person name="Lux T."/>
            <person name="Spannagl M."/>
            <person name="Mayer K.F.X."/>
            <person name="Baldrich P."/>
            <person name="Meyers B.C."/>
            <person name="Huo N."/>
            <person name="Gu Y.Q."/>
            <person name="Zhou H."/>
            <person name="Devos K.M."/>
            <person name="Bennetzen J.L."/>
            <person name="Unver T."/>
            <person name="Budak H."/>
            <person name="Gulick P.J."/>
            <person name="Galiba G."/>
            <person name="Kalapos B."/>
            <person name="Nelson D.R."/>
            <person name="Li P."/>
            <person name="You F.M."/>
            <person name="Luo M.C."/>
            <person name="Dvorak J."/>
        </authorList>
    </citation>
    <scope>NUCLEOTIDE SEQUENCE [LARGE SCALE GENOMIC DNA]</scope>
    <source>
        <strain evidence="1">cv. AL8/78</strain>
    </source>
</reference>
<dbReference type="EnsemblPlants" id="AET2Gv20757400.19">
    <property type="protein sequence ID" value="AET2Gv20757400.19"/>
    <property type="gene ID" value="AET2Gv20757400"/>
</dbReference>
<dbReference type="Proteomes" id="UP000015105">
    <property type="component" value="Chromosome 2D"/>
</dbReference>
<reference evidence="1" key="4">
    <citation type="submission" date="2019-03" db="UniProtKB">
        <authorList>
            <consortium name="EnsemblPlants"/>
        </authorList>
    </citation>
    <scope>IDENTIFICATION</scope>
</reference>
<proteinExistence type="predicted"/>
<reference evidence="2" key="1">
    <citation type="journal article" date="2014" name="Science">
        <title>Ancient hybridizations among the ancestral genomes of bread wheat.</title>
        <authorList>
            <consortium name="International Wheat Genome Sequencing Consortium,"/>
            <person name="Marcussen T."/>
            <person name="Sandve S.R."/>
            <person name="Heier L."/>
            <person name="Spannagl M."/>
            <person name="Pfeifer M."/>
            <person name="Jakobsen K.S."/>
            <person name="Wulff B.B."/>
            <person name="Steuernagel B."/>
            <person name="Mayer K.F."/>
            <person name="Olsen O.A."/>
        </authorList>
    </citation>
    <scope>NUCLEOTIDE SEQUENCE [LARGE SCALE GENOMIC DNA]</scope>
    <source>
        <strain evidence="2">cv. AL8/78</strain>
    </source>
</reference>
<dbReference type="Gramene" id="AET2Gv20757400.20">
    <property type="protein sequence ID" value="AET2Gv20757400.20"/>
    <property type="gene ID" value="AET2Gv20757400"/>
</dbReference>
<protein>
    <submittedName>
        <fullName evidence="1">Uncharacterized protein</fullName>
    </submittedName>
</protein>
<name>A0A453C772_AEGTS</name>
<dbReference type="EnsemblPlants" id="AET2Gv20757400.20">
    <property type="protein sequence ID" value="AET2Gv20757400.20"/>
    <property type="gene ID" value="AET2Gv20757400"/>
</dbReference>
<evidence type="ECO:0000313" key="1">
    <source>
        <dbReference type="EnsemblPlants" id="AET2Gv20757400.20"/>
    </source>
</evidence>
<dbReference type="Gramene" id="AET2Gv20757400.19">
    <property type="protein sequence ID" value="AET2Gv20757400.19"/>
    <property type="gene ID" value="AET2Gv20757400"/>
</dbReference>
<keyword evidence="2" id="KW-1185">Reference proteome</keyword>
<accession>A0A453C772</accession>
<sequence>MSSTNNSTYNYSNRVHVPFPTKSERINMATLSSQLGACAMIVGLYTYNLVISPCLLHVIDKVLCGKFTNNHLTTIEDALSIGNYSLRPEILVSEMDVSRRILVLDTSIFIYLCNKYFRTEGVLDSTCDKI</sequence>
<dbReference type="AlphaFoldDB" id="A0A453C772"/>
<organism evidence="1 2">
    <name type="scientific">Aegilops tauschii subsp. strangulata</name>
    <name type="common">Goatgrass</name>
    <dbReference type="NCBI Taxonomy" id="200361"/>
    <lineage>
        <taxon>Eukaryota</taxon>
        <taxon>Viridiplantae</taxon>
        <taxon>Streptophyta</taxon>
        <taxon>Embryophyta</taxon>
        <taxon>Tracheophyta</taxon>
        <taxon>Spermatophyta</taxon>
        <taxon>Magnoliopsida</taxon>
        <taxon>Liliopsida</taxon>
        <taxon>Poales</taxon>
        <taxon>Poaceae</taxon>
        <taxon>BOP clade</taxon>
        <taxon>Pooideae</taxon>
        <taxon>Triticodae</taxon>
        <taxon>Triticeae</taxon>
        <taxon>Triticinae</taxon>
        <taxon>Aegilops</taxon>
    </lineage>
</organism>